<proteinExistence type="predicted"/>
<dbReference type="AlphaFoldDB" id="A0AA87SYJ8"/>
<gene>
    <name evidence="1" type="ORF">LEP1GSC125_0566</name>
</gene>
<protein>
    <submittedName>
        <fullName evidence="1">Uncharacterized protein</fullName>
    </submittedName>
</protein>
<sequence length="51" mass="5650">MSNIIVKKNCLFERARERLASRGARINSNVSLLGALDGSKKAGFLLSKMKR</sequence>
<accession>A0AA87SYJ8</accession>
<organism evidence="1 2">
    <name type="scientific">Leptospira mayottensis 200901122</name>
    <dbReference type="NCBI Taxonomy" id="1193010"/>
    <lineage>
        <taxon>Bacteria</taxon>
        <taxon>Pseudomonadati</taxon>
        <taxon>Spirochaetota</taxon>
        <taxon>Spirochaetia</taxon>
        <taxon>Leptospirales</taxon>
        <taxon>Leptospiraceae</taxon>
        <taxon>Leptospira</taxon>
    </lineage>
</organism>
<dbReference type="Proteomes" id="UP000001343">
    <property type="component" value="Unassembled WGS sequence"/>
</dbReference>
<comment type="caution">
    <text evidence="1">The sequence shown here is derived from an EMBL/GenBank/DDBJ whole genome shotgun (WGS) entry which is preliminary data.</text>
</comment>
<name>A0AA87SYJ8_9LEPT</name>
<reference evidence="1 2" key="1">
    <citation type="journal article" date="2014" name="Int. J. Syst. Evol. Microbiol.">
        <title>Leptospira mayottensis sp. nov., a pathogenic species of the genus Leptospira isolated from humans.</title>
        <authorList>
            <person name="Bourhy P."/>
            <person name="Collet L."/>
            <person name="Brisse S."/>
            <person name="Picardeau M."/>
        </authorList>
    </citation>
    <scope>NUCLEOTIDE SEQUENCE [LARGE SCALE GENOMIC DNA]</scope>
    <source>
        <strain evidence="1 2">200901122</strain>
    </source>
</reference>
<dbReference type="EMBL" id="AKWM02000021">
    <property type="protein sequence ID" value="EKS01341.1"/>
    <property type="molecule type" value="Genomic_DNA"/>
</dbReference>
<evidence type="ECO:0000313" key="1">
    <source>
        <dbReference type="EMBL" id="EKS01341.1"/>
    </source>
</evidence>
<evidence type="ECO:0000313" key="2">
    <source>
        <dbReference type="Proteomes" id="UP000001343"/>
    </source>
</evidence>